<evidence type="ECO:0000313" key="4">
    <source>
        <dbReference type="Proteomes" id="UP000035579"/>
    </source>
</evidence>
<evidence type="ECO:0000256" key="1">
    <source>
        <dbReference type="SAM" id="Phobius"/>
    </source>
</evidence>
<organism evidence="2 4">
    <name type="scientific">Archangium gephyra</name>
    <dbReference type="NCBI Taxonomy" id="48"/>
    <lineage>
        <taxon>Bacteria</taxon>
        <taxon>Pseudomonadati</taxon>
        <taxon>Myxococcota</taxon>
        <taxon>Myxococcia</taxon>
        <taxon>Myxococcales</taxon>
        <taxon>Cystobacterineae</taxon>
        <taxon>Archangiaceae</taxon>
        <taxon>Archangium</taxon>
    </lineage>
</organism>
<sequence length="495" mass="54618">MIPFGAIIGVIVAIRLLSKNQGGQQPQASPYATKASYLLLTFVLLFPVTLFAWLGILAGVWFFVPVFPLGIAMCFPWTVARRVFIPLGWPRWASRFGYLAMASWGSDPRGGVALAAAWALLRARNPSAEERTLVEAKLEEADSPLRGAGIVAHGLMAASRGDLETARVLCRSVSLLDRRVAPRLARKLALEWCLADAAAHGRWREVLELSLKGSGSYSLAAFFRASARRVLSEPRAGRFPLVVWWVLALRWWATWPLLKRAWRTPPRGFSLLDLEAGETQAAADPLARALELHAALARVPAGHEAMALSAAAVAWDEALSSSKVQDLAGERAQGLGPQAGAEALDVLEEEVAEELAAWALAREVRLAQLEPGSEMVENVAYRVRNELLERIESAAQDVAYRLAERRPLSSEEEWRHFLALQQQCTLATNLGGLEVRRLAFDAVNVPLCNLGAWLFNERQEKAIANGMFRWLLEESRDVGTEEDCRRYQNNVGCNP</sequence>
<dbReference type="AlphaFoldDB" id="A0AAC8TIL6"/>
<evidence type="ECO:0000313" key="2">
    <source>
        <dbReference type="EMBL" id="AKJ07423.1"/>
    </source>
</evidence>
<name>A0AAC8TIL6_9BACT</name>
<accession>A0AAC8TIL6</accession>
<evidence type="ECO:0000313" key="5">
    <source>
        <dbReference type="Proteomes" id="UP000256345"/>
    </source>
</evidence>
<keyword evidence="1" id="KW-0472">Membrane</keyword>
<dbReference type="Proteomes" id="UP000256345">
    <property type="component" value="Unassembled WGS sequence"/>
</dbReference>
<feature type="transmembrane region" description="Helical" evidence="1">
    <location>
        <begin position="35"/>
        <end position="54"/>
    </location>
</feature>
<feature type="transmembrane region" description="Helical" evidence="1">
    <location>
        <begin position="60"/>
        <end position="80"/>
    </location>
</feature>
<keyword evidence="5" id="KW-1185">Reference proteome</keyword>
<gene>
    <name evidence="2" type="ORF">AA314_09049</name>
    <name evidence="3" type="ORF">ATI61_111370</name>
</gene>
<dbReference type="Proteomes" id="UP000035579">
    <property type="component" value="Chromosome"/>
</dbReference>
<dbReference type="EMBL" id="CP011509">
    <property type="protein sequence ID" value="AKJ07423.1"/>
    <property type="molecule type" value="Genomic_DNA"/>
</dbReference>
<dbReference type="EMBL" id="QUMU01000011">
    <property type="protein sequence ID" value="REG26819.1"/>
    <property type="molecule type" value="Genomic_DNA"/>
</dbReference>
<proteinExistence type="predicted"/>
<reference evidence="2 4" key="1">
    <citation type="submission" date="2015-05" db="EMBL/GenBank/DDBJ databases">
        <title>Genome assembly of Archangium gephyra DSM 2261.</title>
        <authorList>
            <person name="Sharma G."/>
            <person name="Subramanian S."/>
        </authorList>
    </citation>
    <scope>NUCLEOTIDE SEQUENCE [LARGE SCALE GENOMIC DNA]</scope>
    <source>
        <strain evidence="2 4">DSM 2261</strain>
    </source>
</reference>
<reference evidence="3 5" key="2">
    <citation type="submission" date="2018-08" db="EMBL/GenBank/DDBJ databases">
        <title>Genomic Encyclopedia of Archaeal and Bacterial Type Strains, Phase II (KMG-II): from individual species to whole genera.</title>
        <authorList>
            <person name="Goeker M."/>
        </authorList>
    </citation>
    <scope>NUCLEOTIDE SEQUENCE [LARGE SCALE GENOMIC DNA]</scope>
    <source>
        <strain evidence="3 5">DSM 2261</strain>
    </source>
</reference>
<keyword evidence="1" id="KW-0812">Transmembrane</keyword>
<dbReference type="KEGG" id="age:AA314_09049"/>
<evidence type="ECO:0000313" key="3">
    <source>
        <dbReference type="EMBL" id="REG26819.1"/>
    </source>
</evidence>
<dbReference type="RefSeq" id="WP_047860451.1">
    <property type="nucleotide sequence ID" value="NZ_CP011509.1"/>
</dbReference>
<protein>
    <submittedName>
        <fullName evidence="2">Uncharacterized protein</fullName>
    </submittedName>
</protein>
<keyword evidence="1" id="KW-1133">Transmembrane helix</keyword>